<dbReference type="GO" id="GO:0043683">
    <property type="term" value="P:type IV pilus assembly"/>
    <property type="evidence" value="ECO:0007669"/>
    <property type="project" value="InterPro"/>
</dbReference>
<reference evidence="3 4" key="1">
    <citation type="journal article" date="2016" name="Nat. Commun.">
        <title>Thousands of microbial genomes shed light on interconnected biogeochemical processes in an aquifer system.</title>
        <authorList>
            <person name="Anantharaman K."/>
            <person name="Brown C.T."/>
            <person name="Hug L.A."/>
            <person name="Sharon I."/>
            <person name="Castelle C.J."/>
            <person name="Probst A.J."/>
            <person name="Thomas B.C."/>
            <person name="Singh A."/>
            <person name="Wilkins M.J."/>
            <person name="Karaoz U."/>
            <person name="Brodie E.L."/>
            <person name="Williams K.H."/>
            <person name="Hubbard S.S."/>
            <person name="Banfield J.F."/>
        </authorList>
    </citation>
    <scope>NUCLEOTIDE SEQUENCE [LARGE SCALE GENOMIC DNA]</scope>
</reference>
<dbReference type="GO" id="GO:0043107">
    <property type="term" value="P:type IV pilus-dependent motility"/>
    <property type="evidence" value="ECO:0007669"/>
    <property type="project" value="InterPro"/>
</dbReference>
<proteinExistence type="predicted"/>
<sequence>MANWESNIQSYKKYMFYASSYYRKHEDVRMFAELLLTLGAISVFGLFAIRPTLTTLAGLYTSLNSKKQALALMQEKINNLQTAQTLIEQESESLVLLEQAIPVRPEPDIFVRQIEGLAQKNSLSINNLTLDTVSLIPTINQEIMQSETLKLDLSLTGNYDQLQSFVQDLENIRRPFAISHSQLSFSDTNGNSSLLLSLTGQPPYLRK</sequence>
<keyword evidence="1" id="KW-0175">Coiled coil</keyword>
<dbReference type="STRING" id="1802538.A2382_04900"/>
<keyword evidence="2" id="KW-1133">Transmembrane helix</keyword>
<dbReference type="AlphaFoldDB" id="A0A1F8CV88"/>
<evidence type="ECO:0000256" key="2">
    <source>
        <dbReference type="SAM" id="Phobius"/>
    </source>
</evidence>
<comment type="caution">
    <text evidence="3">The sequence shown here is derived from an EMBL/GenBank/DDBJ whole genome shotgun (WGS) entry which is preliminary data.</text>
</comment>
<accession>A0A1F8CV88</accession>
<keyword evidence="2" id="KW-0812">Transmembrane</keyword>
<feature type="transmembrane region" description="Helical" evidence="2">
    <location>
        <begin position="30"/>
        <end position="49"/>
    </location>
</feature>
<name>A0A1F8CV88_9BACT</name>
<dbReference type="Proteomes" id="UP000178999">
    <property type="component" value="Unassembled WGS sequence"/>
</dbReference>
<dbReference type="Pfam" id="PF04350">
    <property type="entry name" value="PilO"/>
    <property type="match status" value="1"/>
</dbReference>
<feature type="coiled-coil region" evidence="1">
    <location>
        <begin position="63"/>
        <end position="90"/>
    </location>
</feature>
<dbReference type="InterPro" id="IPR007445">
    <property type="entry name" value="PilO"/>
</dbReference>
<gene>
    <name evidence="3" type="ORF">A2382_04900</name>
</gene>
<evidence type="ECO:0000313" key="4">
    <source>
        <dbReference type="Proteomes" id="UP000178999"/>
    </source>
</evidence>
<evidence type="ECO:0000313" key="3">
    <source>
        <dbReference type="EMBL" id="OGM79996.1"/>
    </source>
</evidence>
<evidence type="ECO:0000256" key="1">
    <source>
        <dbReference type="SAM" id="Coils"/>
    </source>
</evidence>
<dbReference type="Gene3D" id="3.30.70.60">
    <property type="match status" value="1"/>
</dbReference>
<dbReference type="InterPro" id="IPR014717">
    <property type="entry name" value="Transl_elong_EF1B/ribsomal_bS6"/>
</dbReference>
<keyword evidence="2" id="KW-0472">Membrane</keyword>
<dbReference type="EMBL" id="MGHY01000005">
    <property type="protein sequence ID" value="OGM79996.1"/>
    <property type="molecule type" value="Genomic_DNA"/>
</dbReference>
<protein>
    <submittedName>
        <fullName evidence="3">Uncharacterized protein</fullName>
    </submittedName>
</protein>
<organism evidence="3 4">
    <name type="scientific">Candidatus Woesebacteria bacterium RIFOXYB1_FULL_38_16</name>
    <dbReference type="NCBI Taxonomy" id="1802538"/>
    <lineage>
        <taxon>Bacteria</taxon>
        <taxon>Candidatus Woeseibacteriota</taxon>
    </lineage>
</organism>